<dbReference type="Gene3D" id="3.10.690.10">
    <property type="entry name" value="Bifunctional nuclease domain"/>
    <property type="match status" value="1"/>
</dbReference>
<name>A0A6J6RI35_9ZZZZ</name>
<feature type="domain" description="BFN" evidence="1">
    <location>
        <begin position="1"/>
        <end position="129"/>
    </location>
</feature>
<dbReference type="GO" id="GO:0004518">
    <property type="term" value="F:nuclease activity"/>
    <property type="evidence" value="ECO:0007669"/>
    <property type="project" value="InterPro"/>
</dbReference>
<dbReference type="PANTHER" id="PTHR15160:SF1">
    <property type="entry name" value="VON HIPPEL-LINDAU DISEASE TUMOR SUPPRESSOR"/>
    <property type="match status" value="1"/>
</dbReference>
<dbReference type="SUPFAM" id="SSF103256">
    <property type="entry name" value="Hypothetical protein TM0160"/>
    <property type="match status" value="1"/>
</dbReference>
<dbReference type="Pfam" id="PF02577">
    <property type="entry name" value="BFN_dom"/>
    <property type="match status" value="1"/>
</dbReference>
<dbReference type="InterPro" id="IPR003729">
    <property type="entry name" value="Bi_nuclease_dom"/>
</dbReference>
<evidence type="ECO:0000313" key="2">
    <source>
        <dbReference type="EMBL" id="CAB4720595.1"/>
    </source>
</evidence>
<reference evidence="2" key="1">
    <citation type="submission" date="2020-05" db="EMBL/GenBank/DDBJ databases">
        <authorList>
            <person name="Chiriac C."/>
            <person name="Salcher M."/>
            <person name="Ghai R."/>
            <person name="Kavagutti S V."/>
        </authorList>
    </citation>
    <scope>NUCLEOTIDE SEQUENCE</scope>
</reference>
<dbReference type="PROSITE" id="PS51658">
    <property type="entry name" value="BFN"/>
    <property type="match status" value="1"/>
</dbReference>
<dbReference type="PANTHER" id="PTHR15160">
    <property type="entry name" value="VON HIPPEL-LINDAU PROTEIN"/>
    <property type="match status" value="1"/>
</dbReference>
<gene>
    <name evidence="2" type="ORF">UFOPK2648_01420</name>
</gene>
<evidence type="ECO:0000259" key="1">
    <source>
        <dbReference type="PROSITE" id="PS51658"/>
    </source>
</evidence>
<dbReference type="InterPro" id="IPR036104">
    <property type="entry name" value="BFN_sf"/>
</dbReference>
<dbReference type="EMBL" id="CAEZYC010000132">
    <property type="protein sequence ID" value="CAB4720595.1"/>
    <property type="molecule type" value="Genomic_DNA"/>
</dbReference>
<protein>
    <submittedName>
        <fullName evidence="2">Unannotated protein</fullName>
    </submittedName>
</protein>
<sequence>MRQVDVVGVRLELPSNQPVLILRDQLAARYLPLWIGTAEATAISLALDGVIPARPLTHDLLASTITQLGGQVTSVTISELIEGTFYATINFLNHDSISARPSDAVALAVRDDVPVFVAQDVMDFAGMDLADDDELSAESGDDLSEAELDEFRAFLDDIQPEDFS</sequence>
<dbReference type="AlphaFoldDB" id="A0A6J6RI35"/>
<organism evidence="2">
    <name type="scientific">freshwater metagenome</name>
    <dbReference type="NCBI Taxonomy" id="449393"/>
    <lineage>
        <taxon>unclassified sequences</taxon>
        <taxon>metagenomes</taxon>
        <taxon>ecological metagenomes</taxon>
    </lineage>
</organism>
<proteinExistence type="predicted"/>
<accession>A0A6J6RI35</accession>